<evidence type="ECO:0000256" key="1">
    <source>
        <dbReference type="ARBA" id="ARBA00004651"/>
    </source>
</evidence>
<feature type="transmembrane region" description="Helical" evidence="6">
    <location>
        <begin position="241"/>
        <end position="266"/>
    </location>
</feature>
<dbReference type="RefSeq" id="WP_114372512.1">
    <property type="nucleotide sequence ID" value="NZ_CP031092.1"/>
</dbReference>
<name>A0A345BYN0_9BACI</name>
<dbReference type="Pfam" id="PF02653">
    <property type="entry name" value="BPD_transp_2"/>
    <property type="match status" value="1"/>
</dbReference>
<accession>A0A345BYN0</accession>
<feature type="transmembrane region" description="Helical" evidence="6">
    <location>
        <begin position="78"/>
        <end position="101"/>
    </location>
</feature>
<dbReference type="AlphaFoldDB" id="A0A345BYN0"/>
<keyword evidence="4 6" id="KW-1133">Transmembrane helix</keyword>
<dbReference type="InterPro" id="IPR001851">
    <property type="entry name" value="ABC_transp_permease"/>
</dbReference>
<proteinExistence type="predicted"/>
<evidence type="ECO:0000313" key="8">
    <source>
        <dbReference type="Proteomes" id="UP000252100"/>
    </source>
</evidence>
<dbReference type="OrthoDB" id="9789927at2"/>
<protein>
    <submittedName>
        <fullName evidence="7">Branched-chain amino acid ABC transporter permease</fullName>
    </submittedName>
</protein>
<dbReference type="KEGG" id="rue:DT065_08510"/>
<gene>
    <name evidence="7" type="ORF">DT065_08510</name>
</gene>
<dbReference type="InterPro" id="IPR043428">
    <property type="entry name" value="LivM-like"/>
</dbReference>
<feature type="transmembrane region" description="Helical" evidence="6">
    <location>
        <begin position="108"/>
        <end position="125"/>
    </location>
</feature>
<feature type="transmembrane region" description="Helical" evidence="6">
    <location>
        <begin position="157"/>
        <end position="176"/>
    </location>
</feature>
<feature type="transmembrane region" description="Helical" evidence="6">
    <location>
        <begin position="278"/>
        <end position="296"/>
    </location>
</feature>
<evidence type="ECO:0000256" key="4">
    <source>
        <dbReference type="ARBA" id="ARBA00022989"/>
    </source>
</evidence>
<evidence type="ECO:0000256" key="2">
    <source>
        <dbReference type="ARBA" id="ARBA00022475"/>
    </source>
</evidence>
<dbReference type="EMBL" id="CP031092">
    <property type="protein sequence ID" value="AXF56061.1"/>
    <property type="molecule type" value="Genomic_DNA"/>
</dbReference>
<sequence length="323" mass="35669">MNQIFKWILFIIAIIVLGAIPFISDFFTTMTIRIMYFSLLTISFAFLSSQLGLISLAVPAFLGISGYSIAILETREILFFPYTAIVAIVMVLIVGAIFGVFVNRSKGIYFIMLTLILGQIVWAIARQWASVTNGANGIIGISTPDAMTFIIGGTEVGFYYILLITFVVLVGGVLALTRSSFGMKLKGIRESESRMIMLGYRVARLKWIAFMISALIAGVSGIFLVYSIGVMHPSSIDLDSAAMVLIAGIFGGVYSIIGAILGMSIFQVFEIFLSAYTNRYMIIIGVMFLLVVLYAPKGLMGLIYKKKHVGELHERWYSGRRNR</sequence>
<keyword evidence="3 6" id="KW-0812">Transmembrane</keyword>
<dbReference type="Proteomes" id="UP000252100">
    <property type="component" value="Chromosome"/>
</dbReference>
<dbReference type="PANTHER" id="PTHR30482:SF17">
    <property type="entry name" value="ABC TRANSPORTER ATP-BINDING PROTEIN"/>
    <property type="match status" value="1"/>
</dbReference>
<keyword evidence="8" id="KW-1185">Reference proteome</keyword>
<dbReference type="PANTHER" id="PTHR30482">
    <property type="entry name" value="HIGH-AFFINITY BRANCHED-CHAIN AMINO ACID TRANSPORT SYSTEM PERMEASE"/>
    <property type="match status" value="1"/>
</dbReference>
<evidence type="ECO:0000256" key="5">
    <source>
        <dbReference type="ARBA" id="ARBA00023136"/>
    </source>
</evidence>
<dbReference type="GO" id="GO:0015658">
    <property type="term" value="F:branched-chain amino acid transmembrane transporter activity"/>
    <property type="evidence" value="ECO:0007669"/>
    <property type="project" value="InterPro"/>
</dbReference>
<organism evidence="7 8">
    <name type="scientific">Salicibibacter kimchii</name>
    <dbReference type="NCBI Taxonomy" id="2099786"/>
    <lineage>
        <taxon>Bacteria</taxon>
        <taxon>Bacillati</taxon>
        <taxon>Bacillota</taxon>
        <taxon>Bacilli</taxon>
        <taxon>Bacillales</taxon>
        <taxon>Bacillaceae</taxon>
        <taxon>Salicibibacter</taxon>
    </lineage>
</organism>
<keyword evidence="2" id="KW-1003">Cell membrane</keyword>
<feature type="transmembrane region" description="Helical" evidence="6">
    <location>
        <begin position="207"/>
        <end position="229"/>
    </location>
</feature>
<feature type="transmembrane region" description="Helical" evidence="6">
    <location>
        <begin position="7"/>
        <end position="24"/>
    </location>
</feature>
<evidence type="ECO:0000313" key="7">
    <source>
        <dbReference type="EMBL" id="AXF56061.1"/>
    </source>
</evidence>
<reference evidence="7 8" key="1">
    <citation type="journal article" date="2018" name="J. Microbiol.">
        <title>Salicibibacter kimchii gen. nov., sp. nov., a moderately halophilic and alkalitolerant bacterium in the family Bacillaceae, isolated from kimchi.</title>
        <authorList>
            <person name="Jang J.Y."/>
            <person name="Oh Y.J."/>
            <person name="Lim S.K."/>
            <person name="Park H.K."/>
            <person name="Lee C."/>
            <person name="Kim J.Y."/>
            <person name="Lee M.A."/>
            <person name="Choi H.J."/>
        </authorList>
    </citation>
    <scope>NUCLEOTIDE SEQUENCE [LARGE SCALE GENOMIC DNA]</scope>
    <source>
        <strain evidence="7 8">NKC1-1</strain>
    </source>
</reference>
<keyword evidence="5 6" id="KW-0472">Membrane</keyword>
<feature type="transmembrane region" description="Helical" evidence="6">
    <location>
        <begin position="30"/>
        <end position="47"/>
    </location>
</feature>
<evidence type="ECO:0000256" key="3">
    <source>
        <dbReference type="ARBA" id="ARBA00022692"/>
    </source>
</evidence>
<evidence type="ECO:0000256" key="6">
    <source>
        <dbReference type="SAM" id="Phobius"/>
    </source>
</evidence>
<dbReference type="GO" id="GO:0005886">
    <property type="term" value="C:plasma membrane"/>
    <property type="evidence" value="ECO:0007669"/>
    <property type="project" value="UniProtKB-SubCell"/>
</dbReference>
<comment type="subcellular location">
    <subcellularLocation>
        <location evidence="1">Cell membrane</location>
        <topology evidence="1">Multi-pass membrane protein</topology>
    </subcellularLocation>
</comment>
<dbReference type="CDD" id="cd06581">
    <property type="entry name" value="TM_PBP1_LivM_like"/>
    <property type="match status" value="1"/>
</dbReference>